<dbReference type="Gene3D" id="3.30.420.10">
    <property type="entry name" value="Ribonuclease H-like superfamily/Ribonuclease H"/>
    <property type="match status" value="1"/>
</dbReference>
<dbReference type="KEGG" id="asn:112548876"/>
<accession>A0A3Q0FUY0</accession>
<proteinExistence type="predicted"/>
<organism evidence="1 2">
    <name type="scientific">Alligator sinensis</name>
    <name type="common">Chinese alligator</name>
    <dbReference type="NCBI Taxonomy" id="38654"/>
    <lineage>
        <taxon>Eukaryota</taxon>
        <taxon>Metazoa</taxon>
        <taxon>Chordata</taxon>
        <taxon>Craniata</taxon>
        <taxon>Vertebrata</taxon>
        <taxon>Euteleostomi</taxon>
        <taxon>Archelosauria</taxon>
        <taxon>Archosauria</taxon>
        <taxon>Crocodylia</taxon>
        <taxon>Alligatoridae</taxon>
        <taxon>Alligatorinae</taxon>
        <taxon>Alligator</taxon>
    </lineage>
</organism>
<dbReference type="InterPro" id="IPR036397">
    <property type="entry name" value="RNaseH_sf"/>
</dbReference>
<dbReference type="SUPFAM" id="SSF53098">
    <property type="entry name" value="Ribonuclease H-like"/>
    <property type="match status" value="1"/>
</dbReference>
<name>A0A3Q0FUY0_ALLSI</name>
<dbReference type="GeneID" id="112548876"/>
<evidence type="ECO:0000313" key="3">
    <source>
        <dbReference type="RefSeq" id="XP_025051427.1"/>
    </source>
</evidence>
<protein>
    <submittedName>
        <fullName evidence="2 3">Uncharacterized protein LOC112548876</fullName>
    </submittedName>
</protein>
<dbReference type="InterPro" id="IPR012337">
    <property type="entry name" value="RNaseH-like_sf"/>
</dbReference>
<dbReference type="GO" id="GO:0003676">
    <property type="term" value="F:nucleic acid binding"/>
    <property type="evidence" value="ECO:0007669"/>
    <property type="project" value="InterPro"/>
</dbReference>
<dbReference type="Proteomes" id="UP000189705">
    <property type="component" value="Unplaced"/>
</dbReference>
<dbReference type="RefSeq" id="XP_025051427.1">
    <property type="nucleotide sequence ID" value="XM_025195642.1"/>
</dbReference>
<gene>
    <name evidence="2 3" type="primary">LOC112548876</name>
</gene>
<evidence type="ECO:0000313" key="1">
    <source>
        <dbReference type="Proteomes" id="UP000189705"/>
    </source>
</evidence>
<dbReference type="SUPFAM" id="SSF56672">
    <property type="entry name" value="DNA/RNA polymerases"/>
    <property type="match status" value="1"/>
</dbReference>
<dbReference type="STRING" id="38654.A0A3Q0FUY0"/>
<dbReference type="InterPro" id="IPR043502">
    <property type="entry name" value="DNA/RNA_pol_sf"/>
</dbReference>
<keyword evidence="1" id="KW-1185">Reference proteome</keyword>
<dbReference type="AlphaFoldDB" id="A0A3Q0FUY0"/>
<dbReference type="RefSeq" id="XP_025051426.1">
    <property type="nucleotide sequence ID" value="XM_025195641.1"/>
</dbReference>
<sequence length="365" mass="41540">MDITFLGTRFTGATRSGVTHDETPELGTLEEPLPMHKKQFQRLLGHLNWYQHYITPHYLPILARLQRQTRDKLRKATPWTDKDRKDLHNLLHAVKNMPLQALNLTETLVITLGYTANHVWATAHNPQNELVYASHKALQAAQHRYGAFGKLLLAERLVTLLSQGHGTLRAPAATLLPLLDATKVDSQFQGEPATWNEMVLHYHYRWCCWKCEDLPPSPDAKDNSTPTLYGTIAPAWMASDGTIRHGGGYGFYCKPCHDVELYRAPEGATAQRNELLGFEVVIRHSLQHHDRTLPTPIIAIDSQYVYKIVTGAVTAVENLEDWERIWDLLSQFIVLPLVKHTKSHKLETDPVHEINRQASRRPSSE</sequence>
<reference evidence="2 3" key="1">
    <citation type="submission" date="2025-04" db="UniProtKB">
        <authorList>
            <consortium name="RefSeq"/>
        </authorList>
    </citation>
    <scope>IDENTIFICATION</scope>
</reference>
<evidence type="ECO:0000313" key="2">
    <source>
        <dbReference type="RefSeq" id="XP_025051426.1"/>
    </source>
</evidence>
<dbReference type="GO" id="GO:0006259">
    <property type="term" value="P:DNA metabolic process"/>
    <property type="evidence" value="ECO:0007669"/>
    <property type="project" value="UniProtKB-ARBA"/>
</dbReference>